<dbReference type="InterPro" id="IPR016509">
    <property type="entry name" value="Fig1"/>
</dbReference>
<dbReference type="GO" id="GO:0009277">
    <property type="term" value="C:fungal-type cell wall"/>
    <property type="evidence" value="ECO:0007669"/>
    <property type="project" value="EnsemblFungi"/>
</dbReference>
<dbReference type="STRING" id="1071380.I2H8Y9"/>
<dbReference type="RefSeq" id="XP_004182360.1">
    <property type="nucleotide sequence ID" value="XM_004182312.1"/>
</dbReference>
<keyword evidence="1" id="KW-0812">Transmembrane</keyword>
<dbReference type="KEGG" id="tbl:TBLA_0I01830"/>
<dbReference type="GO" id="GO:0000753">
    <property type="term" value="P:cell morphogenesis involved in conjugation with cellular fusion"/>
    <property type="evidence" value="ECO:0007669"/>
    <property type="project" value="EnsemblFungi"/>
</dbReference>
<dbReference type="AlphaFoldDB" id="I2H8Y9"/>
<dbReference type="eggNOG" id="ENOG502QUDU">
    <property type="taxonomic scope" value="Eukaryota"/>
</dbReference>
<dbReference type="InterPro" id="IPR033481">
    <property type="entry name" value="Dni1/Fig1"/>
</dbReference>
<feature type="transmembrane region" description="Helical" evidence="1">
    <location>
        <begin position="190"/>
        <end position="211"/>
    </location>
</feature>
<dbReference type="FunCoup" id="I2H8Y9">
    <property type="interactions" value="26"/>
</dbReference>
<dbReference type="GeneID" id="14498018"/>
<evidence type="ECO:0000256" key="1">
    <source>
        <dbReference type="SAM" id="Phobius"/>
    </source>
</evidence>
<keyword evidence="3" id="KW-1185">Reference proteome</keyword>
<feature type="transmembrane region" description="Helical" evidence="1">
    <location>
        <begin position="155"/>
        <end position="178"/>
    </location>
</feature>
<dbReference type="Proteomes" id="UP000002866">
    <property type="component" value="Chromosome 9"/>
</dbReference>
<dbReference type="OrthoDB" id="4089394at2759"/>
<feature type="transmembrane region" description="Helical" evidence="1">
    <location>
        <begin position="17"/>
        <end position="36"/>
    </location>
</feature>
<reference evidence="2 3" key="1">
    <citation type="journal article" date="2011" name="Proc. Natl. Acad. Sci. U.S.A.">
        <title>Evolutionary erosion of yeast sex chromosomes by mating-type switching accidents.</title>
        <authorList>
            <person name="Gordon J.L."/>
            <person name="Armisen D."/>
            <person name="Proux-Wera E."/>
            <person name="Oheigeartaigh S.S."/>
            <person name="Byrne K.P."/>
            <person name="Wolfe K.H."/>
        </authorList>
    </citation>
    <scope>NUCLEOTIDE SEQUENCE [LARGE SCALE GENOMIC DNA]</scope>
    <source>
        <strain evidence="3">ATCC 34711 / CBS 6284 / DSM 70876 / NBRC 10599 / NRRL Y-10934 / UCD 77-7</strain>
    </source>
</reference>
<keyword evidence="1" id="KW-0472">Membrane</keyword>
<protein>
    <recommendedName>
        <fullName evidence="4">Factor-induced gene 1 protein</fullName>
    </recommendedName>
</protein>
<dbReference type="OMA" id="YFGICVN"/>
<dbReference type="HOGENOM" id="CLU_075335_0_0_1"/>
<dbReference type="PANTHER" id="PTHR28092:SF1">
    <property type="entry name" value="FACTOR-INDUCED GENE 1 PROTEIN"/>
    <property type="match status" value="1"/>
</dbReference>
<dbReference type="GO" id="GO:0000755">
    <property type="term" value="P:cytogamy"/>
    <property type="evidence" value="ECO:0007669"/>
    <property type="project" value="EnsemblFungi"/>
</dbReference>
<dbReference type="GO" id="GO:0016020">
    <property type="term" value="C:membrane"/>
    <property type="evidence" value="ECO:0007669"/>
    <property type="project" value="InterPro"/>
</dbReference>
<dbReference type="PIRSF" id="PIRSF007138">
    <property type="entry name" value="FIG1"/>
    <property type="match status" value="1"/>
</dbReference>
<dbReference type="InParanoid" id="I2H8Y9"/>
<dbReference type="GO" id="GO:0043332">
    <property type="term" value="C:mating projection tip"/>
    <property type="evidence" value="ECO:0007669"/>
    <property type="project" value="EnsemblFungi"/>
</dbReference>
<feature type="transmembrane region" description="Helical" evidence="1">
    <location>
        <begin position="238"/>
        <end position="259"/>
    </location>
</feature>
<name>I2H8Y9_HENB6</name>
<organism evidence="2 3">
    <name type="scientific">Henningerozyma blattae (strain ATCC 34711 / CBS 6284 / DSM 70876 / NBRC 10599 / NRRL Y-10934 / UCD 77-7)</name>
    <name type="common">Yeast</name>
    <name type="synonym">Tetrapisispora blattae</name>
    <dbReference type="NCBI Taxonomy" id="1071380"/>
    <lineage>
        <taxon>Eukaryota</taxon>
        <taxon>Fungi</taxon>
        <taxon>Dikarya</taxon>
        <taxon>Ascomycota</taxon>
        <taxon>Saccharomycotina</taxon>
        <taxon>Saccharomycetes</taxon>
        <taxon>Saccharomycetales</taxon>
        <taxon>Saccharomycetaceae</taxon>
        <taxon>Henningerozyma</taxon>
    </lineage>
</organism>
<proteinExistence type="predicted"/>
<accession>I2H8Y9</accession>
<dbReference type="Pfam" id="PF12351">
    <property type="entry name" value="Fig1"/>
    <property type="match status" value="1"/>
</dbReference>
<evidence type="ECO:0008006" key="4">
    <source>
        <dbReference type="Google" id="ProtNLM"/>
    </source>
</evidence>
<evidence type="ECO:0000313" key="3">
    <source>
        <dbReference type="Proteomes" id="UP000002866"/>
    </source>
</evidence>
<dbReference type="EMBL" id="HE806324">
    <property type="protein sequence ID" value="CCH62841.1"/>
    <property type="molecule type" value="Genomic_DNA"/>
</dbReference>
<sequence length="304" mass="34224">MIPASSIWFCLKRMPRILALTFNIIVIFISIFLLVGCSNTSNMSTFITKYTFDSQSPFYSVIQKSFQNSKKLKGLENIKVKAGFLGICISNIPTNYYGNITSICYPKKKIDQVSLYKDVAIELINQSTSNSTTQAADLNILELARITNVNVIHPYILIATIALICALCLLVIYVTIPYPSLPLRYQINKLILIWTAVLILLWGIGSTWLHVGVHSSRLLVPSASMGMVKVQKGKKASAMSWFCFAGLLIETCILWGIYIRDRKTLSQEINEIHTHSKNDTEMNKKYSIDSEPYNKYASDSSTLH</sequence>
<evidence type="ECO:0000313" key="2">
    <source>
        <dbReference type="EMBL" id="CCH62841.1"/>
    </source>
</evidence>
<dbReference type="PANTHER" id="PTHR28092">
    <property type="entry name" value="FACTOR-INDUCED GENE 1 PROTEIN"/>
    <property type="match status" value="1"/>
</dbReference>
<gene>
    <name evidence="2" type="primary">TBLA0I01830</name>
    <name evidence="2" type="ORF">TBLA_0I01830</name>
</gene>
<keyword evidence="1" id="KW-1133">Transmembrane helix</keyword>